<evidence type="ECO:0000313" key="2">
    <source>
        <dbReference type="EMBL" id="CAK0896558.1"/>
    </source>
</evidence>
<comment type="caution">
    <text evidence="2">The sequence shown here is derived from an EMBL/GenBank/DDBJ whole genome shotgun (WGS) entry which is preliminary data.</text>
</comment>
<feature type="transmembrane region" description="Helical" evidence="1">
    <location>
        <begin position="189"/>
        <end position="208"/>
    </location>
</feature>
<accession>A0ABN9XE06</accession>
<feature type="transmembrane region" description="Helical" evidence="1">
    <location>
        <begin position="54"/>
        <end position="76"/>
    </location>
</feature>
<evidence type="ECO:0000313" key="3">
    <source>
        <dbReference type="Proteomes" id="UP001189429"/>
    </source>
</evidence>
<keyword evidence="3" id="KW-1185">Reference proteome</keyword>
<name>A0ABN9XE06_9DINO</name>
<keyword evidence="1" id="KW-1133">Transmembrane helix</keyword>
<keyword evidence="1" id="KW-0812">Transmembrane</keyword>
<evidence type="ECO:0008006" key="4">
    <source>
        <dbReference type="Google" id="ProtNLM"/>
    </source>
</evidence>
<dbReference type="EMBL" id="CAUYUJ010020207">
    <property type="protein sequence ID" value="CAK0896558.1"/>
    <property type="molecule type" value="Genomic_DNA"/>
</dbReference>
<gene>
    <name evidence="2" type="ORF">PCOR1329_LOCUS75002</name>
</gene>
<feature type="transmembrane region" description="Helical" evidence="1">
    <location>
        <begin position="135"/>
        <end position="153"/>
    </location>
</feature>
<dbReference type="Proteomes" id="UP001189429">
    <property type="component" value="Unassembled WGS sequence"/>
</dbReference>
<sequence>MADNGVCDSDTCPRTELPMYCVTEDNSLPRGLCYVEDFLSWSAGPARELLLNRFALLVSFIMILQFHLMPLLAYWCEKYKFTVGAKVIRAAFGHSRKSNFFRSLGRHIYILNIYYSGALEAMKVALLGSYEHQPFIESLLFAFFESLFVYHLFRYLQKRRYDYEFQEAKANHQNLDEIVTKFADYSVPWGFATITFIAQFMLFSVFILDMNGDENTHCRCKMNIYHWFAAVLVTNVSGHDESGGTFRQAAWNLLWTSESDEFKVKEYPVEGWSRWFYDGTINAFCREVLLCLAPVALSVTDRDDLVKDCLAIFFISRMDDIEPKKIEDSLKDWREQRMLLQSRAFDQTEVETGLGQTSQAEAASGLEGQALMGE</sequence>
<protein>
    <recommendedName>
        <fullName evidence="4">Autophagy-related protein 9</fullName>
    </recommendedName>
</protein>
<organism evidence="2 3">
    <name type="scientific">Prorocentrum cordatum</name>
    <dbReference type="NCBI Taxonomy" id="2364126"/>
    <lineage>
        <taxon>Eukaryota</taxon>
        <taxon>Sar</taxon>
        <taxon>Alveolata</taxon>
        <taxon>Dinophyceae</taxon>
        <taxon>Prorocentrales</taxon>
        <taxon>Prorocentraceae</taxon>
        <taxon>Prorocentrum</taxon>
    </lineage>
</organism>
<reference evidence="2" key="1">
    <citation type="submission" date="2023-10" db="EMBL/GenBank/DDBJ databases">
        <authorList>
            <person name="Chen Y."/>
            <person name="Shah S."/>
            <person name="Dougan E. K."/>
            <person name="Thang M."/>
            <person name="Chan C."/>
        </authorList>
    </citation>
    <scope>NUCLEOTIDE SEQUENCE [LARGE SCALE GENOMIC DNA]</scope>
</reference>
<proteinExistence type="predicted"/>
<feature type="transmembrane region" description="Helical" evidence="1">
    <location>
        <begin position="108"/>
        <end position="129"/>
    </location>
</feature>
<keyword evidence="1" id="KW-0472">Membrane</keyword>
<evidence type="ECO:0000256" key="1">
    <source>
        <dbReference type="SAM" id="Phobius"/>
    </source>
</evidence>